<accession>A0ABR8BS39</accession>
<keyword evidence="2" id="KW-1185">Reference proteome</keyword>
<dbReference type="Proteomes" id="UP000606721">
    <property type="component" value="Unassembled WGS sequence"/>
</dbReference>
<organism evidence="1 2">
    <name type="scientific">Aphanizomenon flos-aquae FACHB-1040</name>
    <dbReference type="NCBI Taxonomy" id="2692887"/>
    <lineage>
        <taxon>Bacteria</taxon>
        <taxon>Bacillati</taxon>
        <taxon>Cyanobacteriota</taxon>
        <taxon>Cyanophyceae</taxon>
        <taxon>Nostocales</taxon>
        <taxon>Aphanizomenonaceae</taxon>
        <taxon>Aphanizomenon</taxon>
    </lineage>
</organism>
<proteinExistence type="predicted"/>
<reference evidence="1 2" key="1">
    <citation type="journal article" date="2020" name="ISME J.">
        <title>Comparative genomics reveals insights into cyanobacterial evolution and habitat adaptation.</title>
        <authorList>
            <person name="Chen M.Y."/>
            <person name="Teng W.K."/>
            <person name="Zhao L."/>
            <person name="Hu C.X."/>
            <person name="Zhou Y.K."/>
            <person name="Han B.P."/>
            <person name="Song L.R."/>
            <person name="Shu W.S."/>
        </authorList>
    </citation>
    <scope>NUCLEOTIDE SEQUENCE [LARGE SCALE GENOMIC DNA]</scope>
    <source>
        <strain evidence="1 2">FACHB-1040</strain>
    </source>
</reference>
<sequence length="76" mass="8932">MFLQIKDSRDLVKIVDVQELLDPTSKIVHAQDQEGQEEQETDIYQKEELVFPSGEKLPRCWLDAKFRERERKSVAA</sequence>
<evidence type="ECO:0000313" key="2">
    <source>
        <dbReference type="Proteomes" id="UP000606721"/>
    </source>
</evidence>
<dbReference type="RefSeq" id="WP_053538333.1">
    <property type="nucleotide sequence ID" value="NZ_JACJQT010000006.1"/>
</dbReference>
<protein>
    <submittedName>
        <fullName evidence="1">Acetyltransferase</fullName>
    </submittedName>
</protein>
<comment type="caution">
    <text evidence="1">The sequence shown here is derived from an EMBL/GenBank/DDBJ whole genome shotgun (WGS) entry which is preliminary data.</text>
</comment>
<name>A0ABR8BS39_APHFL</name>
<dbReference type="EMBL" id="JACJQT010000006">
    <property type="protein sequence ID" value="MBD2277482.1"/>
    <property type="molecule type" value="Genomic_DNA"/>
</dbReference>
<gene>
    <name evidence="1" type="ORF">H6F99_03830</name>
</gene>
<evidence type="ECO:0000313" key="1">
    <source>
        <dbReference type="EMBL" id="MBD2277482.1"/>
    </source>
</evidence>